<dbReference type="PROSITE" id="PS51220">
    <property type="entry name" value="NIDO"/>
    <property type="match status" value="7"/>
</dbReference>
<reference evidence="3" key="2">
    <citation type="submission" date="2025-09" db="UniProtKB">
        <authorList>
            <consortium name="Ensembl"/>
        </authorList>
    </citation>
    <scope>IDENTIFICATION</scope>
</reference>
<evidence type="ECO:0000313" key="3">
    <source>
        <dbReference type="Ensembl" id="ENSCCRP00000112870.1"/>
    </source>
</evidence>
<dbReference type="Pfam" id="PF06119">
    <property type="entry name" value="NIDO"/>
    <property type="match status" value="7"/>
</dbReference>
<protein>
    <recommendedName>
        <fullName evidence="2">NIDO domain-containing protein</fullName>
    </recommendedName>
</protein>
<feature type="domain" description="NIDO" evidence="2">
    <location>
        <begin position="785"/>
        <end position="918"/>
    </location>
</feature>
<organism evidence="3 4">
    <name type="scientific">Cyprinus carpio carpio</name>
    <dbReference type="NCBI Taxonomy" id="630221"/>
    <lineage>
        <taxon>Eukaryota</taxon>
        <taxon>Metazoa</taxon>
        <taxon>Chordata</taxon>
        <taxon>Craniata</taxon>
        <taxon>Vertebrata</taxon>
        <taxon>Euteleostomi</taxon>
        <taxon>Actinopterygii</taxon>
        <taxon>Neopterygii</taxon>
        <taxon>Teleostei</taxon>
        <taxon>Ostariophysi</taxon>
        <taxon>Cypriniformes</taxon>
        <taxon>Cyprinidae</taxon>
        <taxon>Cyprininae</taxon>
        <taxon>Cyprinus</taxon>
    </lineage>
</organism>
<evidence type="ECO:0000313" key="4">
    <source>
        <dbReference type="Proteomes" id="UP001108240"/>
    </source>
</evidence>
<dbReference type="PANTHER" id="PTHR46160">
    <property type="entry name" value="ALPHA-TECTORIN-RELATED"/>
    <property type="match status" value="1"/>
</dbReference>
<feature type="domain" description="NIDO" evidence="2">
    <location>
        <begin position="1228"/>
        <end position="1361"/>
    </location>
</feature>
<feature type="signal peptide" evidence="1">
    <location>
        <begin position="1"/>
        <end position="41"/>
    </location>
</feature>
<evidence type="ECO:0000256" key="1">
    <source>
        <dbReference type="SAM" id="SignalP"/>
    </source>
</evidence>
<feature type="domain" description="NIDO" evidence="2">
    <location>
        <begin position="575"/>
        <end position="709"/>
    </location>
</feature>
<feature type="domain" description="NIDO" evidence="2">
    <location>
        <begin position="1018"/>
        <end position="1152"/>
    </location>
</feature>
<dbReference type="Ensembl" id="ENSCCRT00000113312.1">
    <property type="protein sequence ID" value="ENSCCRP00000112870.1"/>
    <property type="gene ID" value="ENSCCRG00000020379.2"/>
</dbReference>
<sequence>MRRRTPTCGFISDFIIMRLSLASQHLLVLLSVLSLTNPSSTTTTDPSVNTTTTTAQPWTAPAVFYPFGLAAGDTEHVETGGESYYSVGLSTPFKFFGRTYNQIYVNYNGLLTFNVPSTSGPYSPTRGAEDFIAALWNDFDDDYSGVFSYQQYTNGSVLTRATQDINQYFSQVNINAAWVFVVTWRYALQPDPAILFQVVLISGSGQSYFLMNYGDCAVLYGQLEAGYDTINSTSYFVIPDSTNGNYQNLKNTTNVNVPGRWAFNAWAAPAIFYLFGSAAGDTEYSLTSDEGYVPVSFSIPYTFFDNTYNSLYVHFNGLLTFNQPEPASGPNYNPTRGAEDFIAALWSDLDDYYSCFFSYQQYTNGSVLTRATHDINQYFPQMNFTASWVFVVTWKYGPQQNPAILLQVVLVSGGDLSFFLMNYGDCATISEQMEAGYDTINSIYHFVIPDSTNGNYQNLKNTTNVNVPGRWAFIAGNESVTTTPTTTFPSVDTTTAQPWTAPAVFYPFGLAAGDTEHVETGGESYYSVGLSTPFKFFGRTYNQIYVNYNGLLTFNVPSTSGPYSPTRGAEDFIAALWNDFDDYYYGVFSYQQYTNGSVLTRATQDINQYFSQVNINAAWVFVVTWRYALQPDPAILFQVVLISGSGQSYFLMNYGDCAVLYGQLEAGYDTINSTSYFVIPDSTNGNYQNLKNTSNVNVPGRWAFNAWAAPAIFYLFGSAAGDTEYSLTSDEGYVPVSFSIPYTFFGNTYNSLYVHFNGLLTFNQPQPASGPNYNPTRGAEDFIAALWSDLDDYYSCFFSYQQYTNGSVLTRATHDINQYFPQMNFTASWVFVVTWKYGPQQNPAILFQVVLISGGNLSFFLMNYGDFAVIYEQTEAGYDTINSIYHFVIPDSNNSNYQNLKNTTNVNVPGRWAFIAGNESVTTTPTTTFPSVNTTTTTAQPWTAPAVFYPFGLAAGDTEHVETGGESYYSVGLLTPFKFFGRTYNQIYVNYNGLLTFNVPSTSGPYSPTRGAEDFIAALWNDFDDYFNGVFSYQQYTNGSVLTRATQDINQYFSQVNINAAWVFVVTWRYALQPNPAILFQVVLISGSGQSYFLMNYGDCAVLYGQLEAGYDTINSISHFVIPDSTNGNYQNLKNTTNVNVPGRWAFNAWAAPAIFYLFGSAAGDTEYSLTSDEGYVPVSFSIPYTFFGHTYNILYVHFNGLLTFNQPQPASGPNYNPTRGAEDFIAALWSDLDDYYSCFFSYQQYTNGSVLTRATQDINQYFPQMNFTASWVFVVTWKYGPQQNPAILLQVVLISGGNLSFFLMNYGDLAVIYEQTEAGYDTINSIYHFVIPDSNNSNYQNLKNTTNVNVPGRWAFIAGNGSVTTTTTTTVSTTTTAQPWTAPAIFYPFGSAARDAERLISGDEAYESVALSTPYTFFGRTYNSLYVHYNGLITFNQPQPASGPYYYVTRGAEDFIAPLWSDLDDMGWMGKYWYQQYTSGSVLTRATQDINWYFPQMNFTASWVFVVTWDFVATSDVNSFIHHSAQAITFQGVLISGGNLSFFLIHYGDCAIIYDQVEAGYDTINSIHHFVIPGSNVGYSLPNLKNTSNVNVPGRWAFMGGSENVVGLQMRLQSFSDLTKKEDIETVLQQIKQELVNRELSSSVEMKLRKIKKTQP</sequence>
<feature type="chain" id="PRO_5039946461" description="NIDO domain-containing protein" evidence="1">
    <location>
        <begin position="42"/>
        <end position="1657"/>
    </location>
</feature>
<feature type="domain" description="NIDO" evidence="2">
    <location>
        <begin position="344"/>
        <end position="477"/>
    </location>
</feature>
<dbReference type="InterPro" id="IPR003886">
    <property type="entry name" value="NIDO_dom"/>
</dbReference>
<dbReference type="PANTHER" id="PTHR46160:SF9">
    <property type="entry name" value="PROTEIN PRY2-RELATED"/>
    <property type="match status" value="1"/>
</dbReference>
<accession>A0A9J7Y5N8</accession>
<keyword evidence="1" id="KW-0732">Signal</keyword>
<reference evidence="3" key="1">
    <citation type="submission" date="2025-08" db="UniProtKB">
        <authorList>
            <consortium name="Ensembl"/>
        </authorList>
    </citation>
    <scope>IDENTIFICATION</scope>
</reference>
<proteinExistence type="predicted"/>
<feature type="domain" description="NIDO" evidence="2">
    <location>
        <begin position="134"/>
        <end position="268"/>
    </location>
</feature>
<keyword evidence="4" id="KW-1185">Reference proteome</keyword>
<dbReference type="Proteomes" id="UP001108240">
    <property type="component" value="Unplaced"/>
</dbReference>
<dbReference type="SMART" id="SM00539">
    <property type="entry name" value="NIDO"/>
    <property type="match status" value="7"/>
</dbReference>
<dbReference type="GeneTree" id="ENSGT01060000248786"/>
<dbReference type="GO" id="GO:0007160">
    <property type="term" value="P:cell-matrix adhesion"/>
    <property type="evidence" value="ECO:0007669"/>
    <property type="project" value="InterPro"/>
</dbReference>
<name>A0A9J7Y5N8_CYPCA</name>
<evidence type="ECO:0000259" key="2">
    <source>
        <dbReference type="PROSITE" id="PS51220"/>
    </source>
</evidence>
<feature type="domain" description="NIDO" evidence="2">
    <location>
        <begin position="1459"/>
        <end position="1604"/>
    </location>
</feature>
<dbReference type="InterPro" id="IPR052749">
    <property type="entry name" value="Alpha-tectorin"/>
</dbReference>